<evidence type="ECO:0000256" key="2">
    <source>
        <dbReference type="ARBA" id="ARBA00023136"/>
    </source>
</evidence>
<dbReference type="EMBL" id="JACICY010000002">
    <property type="protein sequence ID" value="MBB3859909.1"/>
    <property type="molecule type" value="Genomic_DNA"/>
</dbReference>
<evidence type="ECO:0000256" key="3">
    <source>
        <dbReference type="ARBA" id="ARBA00023237"/>
    </source>
</evidence>
<dbReference type="GO" id="GO:0009279">
    <property type="term" value="C:cell outer membrane"/>
    <property type="evidence" value="ECO:0007669"/>
    <property type="project" value="UniProtKB-SubCell"/>
</dbReference>
<dbReference type="RefSeq" id="WP_246385563.1">
    <property type="nucleotide sequence ID" value="NZ_JACICY010000002.1"/>
</dbReference>
<dbReference type="Gene3D" id="2.170.130.10">
    <property type="entry name" value="TonB-dependent receptor, plug domain"/>
    <property type="match status" value="1"/>
</dbReference>
<keyword evidence="4" id="KW-0798">TonB box</keyword>
<keyword evidence="2 4" id="KW-0472">Membrane</keyword>
<accession>A0A7W6EVP4</accession>
<dbReference type="AlphaFoldDB" id="A0A7W6EVP4"/>
<keyword evidence="9" id="KW-0675">Receptor</keyword>
<sequence length="787" mass="87191">MMTKFFKGSHRAILLCGAALCIATPVHAAEEPAVPAAADDMADDQTRTAREIVVQGSIGFRNHSDEAEPKLVYDEEYFRRFEPLTAGDALKRVPSVTFLSDVLESDGARLRGLDPGYTQILINGDRIPGSNVDRSFFLDRVPAELIKQVEIVRSNSARRTGDAVAGTLNIVLRDAFTMDGGYLRGGALIFDDGEIKPSGGLYYGGKFGPGRLLAGVNVQGRYNPKKKKSLRFDDSPENNPDYATQDFNNREDQDDVRDGTDYAGNLNWAYDDGENKFEIAGNYVRTDRDQIERSFEYNDLTSTSGPVRLNADGNLLSDNFNPLFIKQESWALSGKFSKEWDLGKTTFKISFARFDNEEDELEHEIDFNRSTPRYTGDFALTRIQDDELSGQLEQTFRISDGLDFALGGFFQNKDRDTNIAEAPRNRFNVSRTTLAGYSQYTNAPQDFAIDFRPVVPTPGGLNTIEEDRRDVYALVEGTSGPVKFEAGLRWENTTVRINDQTVAAALALNTVKYDFLLPSASVKIQLGDGRLTASAARTVRRPRFDYISPALLEAELGDNDLLGNTGLRPETAWGGDLGYEHRLGRTGVIGVNVFYRKVQNLVELTNTQVEGSEGDGTFVYQPRNVGDGEVWGVEFDLSADLGAVGLPDTGVFGNLSLIDSSVEDEFGSRRFNGQSKYVYNFGVIQNFPDFGASFGATYRKQGSAYDRTVGEEVTTRYGADLEVFVEKRIGKSFTIRAVGSNLLNSSKDEVFNKFATAADQVARDFDEYELESEEAGPVFQVVARYAF</sequence>
<evidence type="ECO:0000256" key="6">
    <source>
        <dbReference type="SAM" id="SignalP"/>
    </source>
</evidence>
<dbReference type="Pfam" id="PF07715">
    <property type="entry name" value="Plug"/>
    <property type="match status" value="1"/>
</dbReference>
<feature type="chain" id="PRO_5030708210" evidence="6">
    <location>
        <begin position="29"/>
        <end position="787"/>
    </location>
</feature>
<feature type="domain" description="TonB-dependent receptor-like beta-barrel" evidence="7">
    <location>
        <begin position="371"/>
        <end position="742"/>
    </location>
</feature>
<feature type="compositionally biased region" description="Polar residues" evidence="5">
    <location>
        <begin position="237"/>
        <end position="247"/>
    </location>
</feature>
<dbReference type="Pfam" id="PF00593">
    <property type="entry name" value="TonB_dep_Rec_b-barrel"/>
    <property type="match status" value="1"/>
</dbReference>
<protein>
    <submittedName>
        <fullName evidence="9">Outer membrane receptor for ferrienterochelin and colicin</fullName>
    </submittedName>
</protein>
<evidence type="ECO:0000259" key="8">
    <source>
        <dbReference type="Pfam" id="PF07715"/>
    </source>
</evidence>
<comment type="subcellular location">
    <subcellularLocation>
        <location evidence="1 4">Cell outer membrane</location>
    </subcellularLocation>
</comment>
<keyword evidence="6" id="KW-0732">Signal</keyword>
<keyword evidence="3" id="KW-0998">Cell outer membrane</keyword>
<comment type="caution">
    <text evidence="9">The sequence shown here is derived from an EMBL/GenBank/DDBJ whole genome shotgun (WGS) entry which is preliminary data.</text>
</comment>
<feature type="signal peptide" evidence="6">
    <location>
        <begin position="1"/>
        <end position="28"/>
    </location>
</feature>
<evidence type="ECO:0000313" key="10">
    <source>
        <dbReference type="Proteomes" id="UP000562395"/>
    </source>
</evidence>
<dbReference type="PANTHER" id="PTHR40980:SF4">
    <property type="entry name" value="TONB-DEPENDENT RECEPTOR-LIKE BETA-BARREL DOMAIN-CONTAINING PROTEIN"/>
    <property type="match status" value="1"/>
</dbReference>
<dbReference type="SUPFAM" id="SSF56935">
    <property type="entry name" value="Porins"/>
    <property type="match status" value="1"/>
</dbReference>
<dbReference type="InterPro" id="IPR037066">
    <property type="entry name" value="Plug_dom_sf"/>
</dbReference>
<evidence type="ECO:0000313" key="9">
    <source>
        <dbReference type="EMBL" id="MBB3859909.1"/>
    </source>
</evidence>
<dbReference type="Proteomes" id="UP000562395">
    <property type="component" value="Unassembled WGS sequence"/>
</dbReference>
<gene>
    <name evidence="9" type="ORF">GGQ88_001170</name>
</gene>
<dbReference type="InterPro" id="IPR000531">
    <property type="entry name" value="Beta-barrel_TonB"/>
</dbReference>
<organism evidence="9 10">
    <name type="scientific">Novosphingobium hassiacum</name>
    <dbReference type="NCBI Taxonomy" id="173676"/>
    <lineage>
        <taxon>Bacteria</taxon>
        <taxon>Pseudomonadati</taxon>
        <taxon>Pseudomonadota</taxon>
        <taxon>Alphaproteobacteria</taxon>
        <taxon>Sphingomonadales</taxon>
        <taxon>Sphingomonadaceae</taxon>
        <taxon>Novosphingobium</taxon>
    </lineage>
</organism>
<dbReference type="InterPro" id="IPR012910">
    <property type="entry name" value="Plug_dom"/>
</dbReference>
<evidence type="ECO:0000256" key="5">
    <source>
        <dbReference type="SAM" id="MobiDB-lite"/>
    </source>
</evidence>
<reference evidence="9 10" key="1">
    <citation type="submission" date="2020-08" db="EMBL/GenBank/DDBJ databases">
        <title>Genomic Encyclopedia of Type Strains, Phase IV (KMG-IV): sequencing the most valuable type-strain genomes for metagenomic binning, comparative biology and taxonomic classification.</title>
        <authorList>
            <person name="Goeker M."/>
        </authorList>
    </citation>
    <scope>NUCLEOTIDE SEQUENCE [LARGE SCALE GENOMIC DNA]</scope>
    <source>
        <strain evidence="9 10">DSM 14552</strain>
    </source>
</reference>
<evidence type="ECO:0000259" key="7">
    <source>
        <dbReference type="Pfam" id="PF00593"/>
    </source>
</evidence>
<dbReference type="Gene3D" id="2.40.170.20">
    <property type="entry name" value="TonB-dependent receptor, beta-barrel domain"/>
    <property type="match status" value="1"/>
</dbReference>
<evidence type="ECO:0000256" key="4">
    <source>
        <dbReference type="RuleBase" id="RU003357"/>
    </source>
</evidence>
<name>A0A7W6EVP4_9SPHN</name>
<dbReference type="InterPro" id="IPR036942">
    <property type="entry name" value="Beta-barrel_TonB_sf"/>
</dbReference>
<evidence type="ECO:0000256" key="1">
    <source>
        <dbReference type="ARBA" id="ARBA00004442"/>
    </source>
</evidence>
<proteinExistence type="inferred from homology"/>
<feature type="region of interest" description="Disordered" evidence="5">
    <location>
        <begin position="225"/>
        <end position="256"/>
    </location>
</feature>
<comment type="similarity">
    <text evidence="4">Belongs to the TonB-dependent receptor family.</text>
</comment>
<feature type="domain" description="TonB-dependent receptor plug" evidence="8">
    <location>
        <begin position="71"/>
        <end position="167"/>
    </location>
</feature>
<dbReference type="PANTHER" id="PTHR40980">
    <property type="entry name" value="PLUG DOMAIN-CONTAINING PROTEIN"/>
    <property type="match status" value="1"/>
</dbReference>
<keyword evidence="10" id="KW-1185">Reference proteome</keyword>